<gene>
    <name evidence="2" type="ORF">ACFO0D_14780</name>
</gene>
<dbReference type="RefSeq" id="WP_380062583.1">
    <property type="nucleotide sequence ID" value="NZ_JBHSEI010000010.1"/>
</dbReference>
<keyword evidence="3" id="KW-1185">Reference proteome</keyword>
<accession>A0ABV9IB94</accession>
<feature type="signal peptide" evidence="1">
    <location>
        <begin position="1"/>
        <end position="19"/>
    </location>
</feature>
<comment type="caution">
    <text evidence="2">The sequence shown here is derived from an EMBL/GenBank/DDBJ whole genome shotgun (WGS) entry which is preliminary data.</text>
</comment>
<reference evidence="3" key="1">
    <citation type="journal article" date="2019" name="Int. J. Syst. Evol. Microbiol.">
        <title>The Global Catalogue of Microorganisms (GCM) 10K type strain sequencing project: providing services to taxonomists for standard genome sequencing and annotation.</title>
        <authorList>
            <consortium name="The Broad Institute Genomics Platform"/>
            <consortium name="The Broad Institute Genome Sequencing Center for Infectious Disease"/>
            <person name="Wu L."/>
            <person name="Ma J."/>
        </authorList>
    </citation>
    <scope>NUCLEOTIDE SEQUENCE [LARGE SCALE GENOMIC DNA]</scope>
    <source>
        <strain evidence="3">CCUG 55995</strain>
    </source>
</reference>
<evidence type="ECO:0000256" key="1">
    <source>
        <dbReference type="SAM" id="SignalP"/>
    </source>
</evidence>
<dbReference type="EMBL" id="JBHSEI010000010">
    <property type="protein sequence ID" value="MFC4639599.1"/>
    <property type="molecule type" value="Genomic_DNA"/>
</dbReference>
<evidence type="ECO:0000313" key="3">
    <source>
        <dbReference type="Proteomes" id="UP001595952"/>
    </source>
</evidence>
<proteinExistence type="predicted"/>
<keyword evidence="1" id="KW-0732">Signal</keyword>
<dbReference type="Proteomes" id="UP001595952">
    <property type="component" value="Unassembled WGS sequence"/>
</dbReference>
<feature type="chain" id="PRO_5047381903" evidence="1">
    <location>
        <begin position="20"/>
        <end position="130"/>
    </location>
</feature>
<sequence>MRPLLPALLLTFPSVPATAAAADPWPAAPVLTRLLTLPAGHADGQRLVRDLKLTSVQVAELRRLAGSEAAYGRAGRQVIGRDEAARLNRNLHRMTLEKDRKVRLVLAAQYPAFRAWVRTWWQTQVGRARS</sequence>
<protein>
    <submittedName>
        <fullName evidence="2">Uncharacterized protein</fullName>
    </submittedName>
</protein>
<evidence type="ECO:0000313" key="2">
    <source>
        <dbReference type="EMBL" id="MFC4639599.1"/>
    </source>
</evidence>
<organism evidence="2 3">
    <name type="scientific">Deinococcus hohokamensis</name>
    <dbReference type="NCBI Taxonomy" id="309883"/>
    <lineage>
        <taxon>Bacteria</taxon>
        <taxon>Thermotogati</taxon>
        <taxon>Deinococcota</taxon>
        <taxon>Deinococci</taxon>
        <taxon>Deinococcales</taxon>
        <taxon>Deinococcaceae</taxon>
        <taxon>Deinococcus</taxon>
    </lineage>
</organism>
<name>A0ABV9IB94_9DEIO</name>